<reference evidence="1" key="1">
    <citation type="submission" date="2023-07" db="EMBL/GenBank/DDBJ databases">
        <title>draft genome sequence of fig (Ficus carica).</title>
        <authorList>
            <person name="Takahashi T."/>
            <person name="Nishimura K."/>
        </authorList>
    </citation>
    <scope>NUCLEOTIDE SEQUENCE</scope>
</reference>
<dbReference type="Proteomes" id="UP001187192">
    <property type="component" value="Unassembled WGS sequence"/>
</dbReference>
<accession>A0AA88E618</accession>
<proteinExistence type="predicted"/>
<evidence type="ECO:0000313" key="1">
    <source>
        <dbReference type="EMBL" id="GMN68351.1"/>
    </source>
</evidence>
<organism evidence="1 2">
    <name type="scientific">Ficus carica</name>
    <name type="common">Common fig</name>
    <dbReference type="NCBI Taxonomy" id="3494"/>
    <lineage>
        <taxon>Eukaryota</taxon>
        <taxon>Viridiplantae</taxon>
        <taxon>Streptophyta</taxon>
        <taxon>Embryophyta</taxon>
        <taxon>Tracheophyta</taxon>
        <taxon>Spermatophyta</taxon>
        <taxon>Magnoliopsida</taxon>
        <taxon>eudicotyledons</taxon>
        <taxon>Gunneridae</taxon>
        <taxon>Pentapetalae</taxon>
        <taxon>rosids</taxon>
        <taxon>fabids</taxon>
        <taxon>Rosales</taxon>
        <taxon>Moraceae</taxon>
        <taxon>Ficeae</taxon>
        <taxon>Ficus</taxon>
    </lineage>
</organism>
<comment type="caution">
    <text evidence="1">The sequence shown here is derived from an EMBL/GenBank/DDBJ whole genome shotgun (WGS) entry which is preliminary data.</text>
</comment>
<sequence length="93" mass="10721">MVWERNMCGFCGRVLWLVNGKLWGMASVRFCGYGVVKGGWRSRNHNMLENGFLLQPWLPSRSQNGCFRRRDNPSIDRLNVVKESCIGNGCLER</sequence>
<gene>
    <name evidence="1" type="ORF">TIFTF001_037404</name>
</gene>
<dbReference type="AlphaFoldDB" id="A0AA88E618"/>
<keyword evidence="2" id="KW-1185">Reference proteome</keyword>
<name>A0AA88E618_FICCA</name>
<dbReference type="EMBL" id="BTGU01000598">
    <property type="protein sequence ID" value="GMN68351.1"/>
    <property type="molecule type" value="Genomic_DNA"/>
</dbReference>
<protein>
    <submittedName>
        <fullName evidence="1">Uncharacterized protein</fullName>
    </submittedName>
</protein>
<evidence type="ECO:0000313" key="2">
    <source>
        <dbReference type="Proteomes" id="UP001187192"/>
    </source>
</evidence>